<name>A0A6P4DU97_ARADU</name>
<proteinExistence type="predicted"/>
<protein>
    <submittedName>
        <fullName evidence="2">Uncharacterized protein LOC107495706</fullName>
    </submittedName>
</protein>
<sequence length="586" mass="67475">MFVLAQKLKLCRHRLVQWQQTSKSNSKAEIEEILKKIEELRETGINGGIEVEELENMLENAYGREESYWKEKSRIKWLKEGDKNTKFFHQSFQSRVRRNKIWKLERNDRSFATSRADIALVAEDYFRDIFSSTNSTDPEGEFEDFLPKVSSAMNRRLLRPVSLDEVKRAVFSVHSESAPGDDGFTAKFFHYYWDIVTGDVFRAVRSFFIGGRILRSFNHTQICLIPKVSNAINMTQLGFDPRWIGWIQEVVTTVSYSVVVEEGLSFLLNKAEQNRLISGIQINRRCPPINHLLFADDSILFSRASEDGCYNILKILTLYESFSGQKVNLSKSAVFFSNNTPGKMRTALANRLNIRHIGAQDKYLGLPSTVNRSKKETFGAIKEKVREKIQGWKRHLLSTSGRHVLIKAVGEAIPIYTLSYFRLPDTLICEIHSILTQFWWGQKGTERKMAWISWDTMSRPKKEGGLGFKDLRAQNLALLAKQCWKLATQPQSLLSKIFKGKYYRYSNIMRAETGNQPSWGWRSLLEGRKVLEKGICWRVGNGNSIRVSQDPWVATSQSFLVSHSSVISNQNLEVPWVNELIMPSKQ</sequence>
<dbReference type="PANTHER" id="PTHR33116">
    <property type="entry name" value="REVERSE TRANSCRIPTASE ZINC-BINDING DOMAIN-CONTAINING PROTEIN-RELATED-RELATED"/>
    <property type="match status" value="1"/>
</dbReference>
<dbReference type="RefSeq" id="XP_015972358.1">
    <property type="nucleotide sequence ID" value="XM_016116872.1"/>
</dbReference>
<dbReference type="GeneID" id="107495706"/>
<evidence type="ECO:0000313" key="2">
    <source>
        <dbReference type="RefSeq" id="XP_015972358.1"/>
    </source>
</evidence>
<evidence type="ECO:0000313" key="1">
    <source>
        <dbReference type="Proteomes" id="UP000515211"/>
    </source>
</evidence>
<keyword evidence="1" id="KW-1185">Reference proteome</keyword>
<reference evidence="1" key="1">
    <citation type="journal article" date="2016" name="Nat. Genet.">
        <title>The genome sequences of Arachis duranensis and Arachis ipaensis, the diploid ancestors of cultivated peanut.</title>
        <authorList>
            <person name="Bertioli D.J."/>
            <person name="Cannon S.B."/>
            <person name="Froenicke L."/>
            <person name="Huang G."/>
            <person name="Farmer A.D."/>
            <person name="Cannon E.K."/>
            <person name="Liu X."/>
            <person name="Gao D."/>
            <person name="Clevenger J."/>
            <person name="Dash S."/>
            <person name="Ren L."/>
            <person name="Moretzsohn M.C."/>
            <person name="Shirasawa K."/>
            <person name="Huang W."/>
            <person name="Vidigal B."/>
            <person name="Abernathy B."/>
            <person name="Chu Y."/>
            <person name="Niederhuth C.E."/>
            <person name="Umale P."/>
            <person name="Araujo A.C."/>
            <person name="Kozik A."/>
            <person name="Kim K.D."/>
            <person name="Burow M.D."/>
            <person name="Varshney R.K."/>
            <person name="Wang X."/>
            <person name="Zhang X."/>
            <person name="Barkley N."/>
            <person name="Guimaraes P.M."/>
            <person name="Isobe S."/>
            <person name="Guo B."/>
            <person name="Liao B."/>
            <person name="Stalker H.T."/>
            <person name="Schmitz R.J."/>
            <person name="Scheffler B.E."/>
            <person name="Leal-Bertioli S.C."/>
            <person name="Xun X."/>
            <person name="Jackson S.A."/>
            <person name="Michelmore R."/>
            <person name="Ozias-Akins P."/>
        </authorList>
    </citation>
    <scope>NUCLEOTIDE SEQUENCE [LARGE SCALE GENOMIC DNA]</scope>
    <source>
        <strain evidence="1">cv. V14167</strain>
    </source>
</reference>
<dbReference type="AlphaFoldDB" id="A0A6P4DU97"/>
<gene>
    <name evidence="2" type="primary">LOC107495706</name>
</gene>
<dbReference type="KEGG" id="adu:107495706"/>
<dbReference type="PANTHER" id="PTHR33116:SF86">
    <property type="entry name" value="REVERSE TRANSCRIPTASE DOMAIN-CONTAINING PROTEIN"/>
    <property type="match status" value="1"/>
</dbReference>
<accession>A0A6P4DU97</accession>
<dbReference type="Proteomes" id="UP000515211">
    <property type="component" value="Chromosome 6"/>
</dbReference>
<organism evidence="1 2">
    <name type="scientific">Arachis duranensis</name>
    <name type="common">Wild peanut</name>
    <dbReference type="NCBI Taxonomy" id="130453"/>
    <lineage>
        <taxon>Eukaryota</taxon>
        <taxon>Viridiplantae</taxon>
        <taxon>Streptophyta</taxon>
        <taxon>Embryophyta</taxon>
        <taxon>Tracheophyta</taxon>
        <taxon>Spermatophyta</taxon>
        <taxon>Magnoliopsida</taxon>
        <taxon>eudicotyledons</taxon>
        <taxon>Gunneridae</taxon>
        <taxon>Pentapetalae</taxon>
        <taxon>rosids</taxon>
        <taxon>fabids</taxon>
        <taxon>Fabales</taxon>
        <taxon>Fabaceae</taxon>
        <taxon>Papilionoideae</taxon>
        <taxon>50 kb inversion clade</taxon>
        <taxon>dalbergioids sensu lato</taxon>
        <taxon>Dalbergieae</taxon>
        <taxon>Pterocarpus clade</taxon>
        <taxon>Arachis</taxon>
    </lineage>
</organism>
<reference evidence="2" key="2">
    <citation type="submission" date="2025-08" db="UniProtKB">
        <authorList>
            <consortium name="RefSeq"/>
        </authorList>
    </citation>
    <scope>IDENTIFICATION</scope>
    <source>
        <tissue evidence="2">Whole plant</tissue>
    </source>
</reference>